<gene>
    <name evidence="5" type="ORF">B5808_00055</name>
</gene>
<keyword evidence="4" id="KW-0460">Magnesium</keyword>
<dbReference type="KEGG" id="cphy:B5808_00055"/>
<proteinExistence type="predicted"/>
<dbReference type="CDD" id="cd09874">
    <property type="entry name" value="PIN_MT3492-like"/>
    <property type="match status" value="1"/>
</dbReference>
<dbReference type="GO" id="GO:0046872">
    <property type="term" value="F:metal ion binding"/>
    <property type="evidence" value="ECO:0007669"/>
    <property type="project" value="UniProtKB-KW"/>
</dbReference>
<dbReference type="GO" id="GO:0016787">
    <property type="term" value="F:hydrolase activity"/>
    <property type="evidence" value="ECO:0007669"/>
    <property type="project" value="UniProtKB-KW"/>
</dbReference>
<organism evidence="5 6">
    <name type="scientific">Cnuibacter physcomitrellae</name>
    <dbReference type="NCBI Taxonomy" id="1619308"/>
    <lineage>
        <taxon>Bacteria</taxon>
        <taxon>Bacillati</taxon>
        <taxon>Actinomycetota</taxon>
        <taxon>Actinomycetes</taxon>
        <taxon>Micrococcales</taxon>
        <taxon>Microbacteriaceae</taxon>
        <taxon>Cnuibacter</taxon>
    </lineage>
</organism>
<dbReference type="Gene3D" id="3.40.50.1010">
    <property type="entry name" value="5'-nuclease"/>
    <property type="match status" value="1"/>
</dbReference>
<evidence type="ECO:0000313" key="5">
    <source>
        <dbReference type="EMBL" id="ARJ03803.1"/>
    </source>
</evidence>
<sequence length="131" mass="14242">MYSYFDSSAFVKLVIPEEASVELKAWVDGSSLSPISNDLLHTEILRAVRRRAPQRLPDARHLLSGVLTASITTSIADRAAWLEPPSVRSLDALHVATALEIGDGVHAFVTYDTRMQECARAHGFDVVAPGA</sequence>
<evidence type="ECO:0000256" key="3">
    <source>
        <dbReference type="ARBA" id="ARBA00022801"/>
    </source>
</evidence>
<dbReference type="STRING" id="1619308.B5808_00055"/>
<dbReference type="GO" id="GO:0004518">
    <property type="term" value="F:nuclease activity"/>
    <property type="evidence" value="ECO:0007669"/>
    <property type="project" value="UniProtKB-KW"/>
</dbReference>
<keyword evidence="2" id="KW-0479">Metal-binding</keyword>
<evidence type="ECO:0000256" key="1">
    <source>
        <dbReference type="ARBA" id="ARBA00022722"/>
    </source>
</evidence>
<dbReference type="SUPFAM" id="SSF88723">
    <property type="entry name" value="PIN domain-like"/>
    <property type="match status" value="1"/>
</dbReference>
<keyword evidence="1" id="KW-0540">Nuclease</keyword>
<accession>A0A1X9LF83</accession>
<protein>
    <submittedName>
        <fullName evidence="5">Uncharacterized protein</fullName>
    </submittedName>
</protein>
<dbReference type="RefSeq" id="WP_085017615.1">
    <property type="nucleotide sequence ID" value="NZ_BMHD01000001.1"/>
</dbReference>
<dbReference type="InterPro" id="IPR002716">
    <property type="entry name" value="PIN_dom"/>
</dbReference>
<evidence type="ECO:0000256" key="4">
    <source>
        <dbReference type="ARBA" id="ARBA00022842"/>
    </source>
</evidence>
<dbReference type="AlphaFoldDB" id="A0A1X9LF83"/>
<evidence type="ECO:0000313" key="6">
    <source>
        <dbReference type="Proteomes" id="UP000192775"/>
    </source>
</evidence>
<name>A0A1X9LF83_9MICO</name>
<dbReference type="Proteomes" id="UP000192775">
    <property type="component" value="Chromosome"/>
</dbReference>
<dbReference type="InterPro" id="IPR029060">
    <property type="entry name" value="PIN-like_dom_sf"/>
</dbReference>
<keyword evidence="3" id="KW-0378">Hydrolase</keyword>
<reference evidence="5 6" key="1">
    <citation type="submission" date="2017-04" db="EMBL/GenBank/DDBJ databases">
        <authorList>
            <person name="Afonso C.L."/>
            <person name="Miller P.J."/>
            <person name="Scott M.A."/>
            <person name="Spackman E."/>
            <person name="Goraichik I."/>
            <person name="Dimitrov K.M."/>
            <person name="Suarez D.L."/>
            <person name="Swayne D.E."/>
        </authorList>
    </citation>
    <scope>NUCLEOTIDE SEQUENCE [LARGE SCALE GENOMIC DNA]</scope>
    <source>
        <strain evidence="6">XA(T)</strain>
    </source>
</reference>
<dbReference type="EMBL" id="CP020715">
    <property type="protein sequence ID" value="ARJ03803.1"/>
    <property type="molecule type" value="Genomic_DNA"/>
</dbReference>
<evidence type="ECO:0000256" key="2">
    <source>
        <dbReference type="ARBA" id="ARBA00022723"/>
    </source>
</evidence>
<dbReference type="Pfam" id="PF01850">
    <property type="entry name" value="PIN"/>
    <property type="match status" value="1"/>
</dbReference>
<keyword evidence="6" id="KW-1185">Reference proteome</keyword>